<comment type="caution">
    <text evidence="3">The sequence shown here is derived from an EMBL/GenBank/DDBJ whole genome shotgun (WGS) entry which is preliminary data.</text>
</comment>
<dbReference type="InterPro" id="IPR011050">
    <property type="entry name" value="Pectin_lyase_fold/virulence"/>
</dbReference>
<name>X0SGS0_9ZZZZ</name>
<evidence type="ECO:0008006" key="4">
    <source>
        <dbReference type="Google" id="ProtNLM"/>
    </source>
</evidence>
<dbReference type="InterPro" id="IPR052063">
    <property type="entry name" value="Polysaccharide_Lyase_1"/>
</dbReference>
<evidence type="ECO:0000256" key="1">
    <source>
        <dbReference type="ARBA" id="ARBA00022723"/>
    </source>
</evidence>
<dbReference type="Gene3D" id="2.160.20.10">
    <property type="entry name" value="Single-stranded right-handed beta-helix, Pectin lyase-like"/>
    <property type="match status" value="1"/>
</dbReference>
<feature type="non-terminal residue" evidence="3">
    <location>
        <position position="367"/>
    </location>
</feature>
<accession>X0SGS0</accession>
<evidence type="ECO:0000256" key="2">
    <source>
        <dbReference type="ARBA" id="ARBA00023180"/>
    </source>
</evidence>
<dbReference type="GO" id="GO:0046872">
    <property type="term" value="F:metal ion binding"/>
    <property type="evidence" value="ECO:0007669"/>
    <property type="project" value="UniProtKB-KW"/>
</dbReference>
<dbReference type="PANTHER" id="PTHR42970:SF1">
    <property type="entry name" value="PECTATE LYASE C-RELATED"/>
    <property type="match status" value="1"/>
</dbReference>
<feature type="non-terminal residue" evidence="3">
    <location>
        <position position="1"/>
    </location>
</feature>
<evidence type="ECO:0000313" key="3">
    <source>
        <dbReference type="EMBL" id="GAF80233.1"/>
    </source>
</evidence>
<dbReference type="EMBL" id="BARS01008537">
    <property type="protein sequence ID" value="GAF80233.1"/>
    <property type="molecule type" value="Genomic_DNA"/>
</dbReference>
<proteinExistence type="predicted"/>
<dbReference type="InterPro" id="IPR012334">
    <property type="entry name" value="Pectin_lyas_fold"/>
</dbReference>
<sequence length="367" mass="40225">TLFSLTLPALANDATAVPAFPGAEGFGARATGGRGGRVIAVTNLNDRGPDSFRAAVRVEEPRIVVFRVSGTIALKSRVRIRGDVTIAGQTAPGDGICLRNYGVDFSRANNVIIRYLRFRPGDTEKIELDAFGGRDARDVIIDHCSVSWGIDECLSMYRNQNVTVQWCLISESLYHSAHHKGNHGYAGIWGGQNGSYHHNLLAHHSSRNPRVASDQQNVDLRNNVIYNWGFNSLYGGERSTVNVVGCYYKPGPGTRKDVHNRILDGRGQQGRWYLKDNFVVGDPSVTADNWNGGVHLAWTEFDAMRARTPFPAPKISTQPATEAYRLVLADAGATLPKRDALDARIVEEVRTGTATFGGHWGERLGLI</sequence>
<protein>
    <recommendedName>
        <fullName evidence="4">Pectate lyase domain-containing protein</fullName>
    </recommendedName>
</protein>
<dbReference type="SUPFAM" id="SSF51126">
    <property type="entry name" value="Pectin lyase-like"/>
    <property type="match status" value="1"/>
</dbReference>
<dbReference type="PANTHER" id="PTHR42970">
    <property type="entry name" value="PECTATE LYASE C-RELATED"/>
    <property type="match status" value="1"/>
</dbReference>
<gene>
    <name evidence="3" type="ORF">S01H1_16256</name>
</gene>
<keyword evidence="2" id="KW-0325">Glycoprotein</keyword>
<keyword evidence="1" id="KW-0479">Metal-binding</keyword>
<dbReference type="AlphaFoldDB" id="X0SGS0"/>
<reference evidence="3" key="1">
    <citation type="journal article" date="2014" name="Front. Microbiol.">
        <title>High frequency of phylogenetically diverse reductive dehalogenase-homologous genes in deep subseafloor sedimentary metagenomes.</title>
        <authorList>
            <person name="Kawai M."/>
            <person name="Futagami T."/>
            <person name="Toyoda A."/>
            <person name="Takaki Y."/>
            <person name="Nishi S."/>
            <person name="Hori S."/>
            <person name="Arai W."/>
            <person name="Tsubouchi T."/>
            <person name="Morono Y."/>
            <person name="Uchiyama I."/>
            <person name="Ito T."/>
            <person name="Fujiyama A."/>
            <person name="Inagaki F."/>
            <person name="Takami H."/>
        </authorList>
    </citation>
    <scope>NUCLEOTIDE SEQUENCE</scope>
    <source>
        <strain evidence="3">Expedition CK06-06</strain>
    </source>
</reference>
<organism evidence="3">
    <name type="scientific">marine sediment metagenome</name>
    <dbReference type="NCBI Taxonomy" id="412755"/>
    <lineage>
        <taxon>unclassified sequences</taxon>
        <taxon>metagenomes</taxon>
        <taxon>ecological metagenomes</taxon>
    </lineage>
</organism>